<reference evidence="1 2" key="1">
    <citation type="submission" date="2021-03" db="EMBL/GenBank/DDBJ databases">
        <title>Genomic Encyclopedia of Type Strains, Phase IV (KMG-IV): sequencing the most valuable type-strain genomes for metagenomic binning, comparative biology and taxonomic classification.</title>
        <authorList>
            <person name="Goeker M."/>
        </authorList>
    </citation>
    <scope>NUCLEOTIDE SEQUENCE [LARGE SCALE GENOMIC DNA]</scope>
    <source>
        <strain evidence="1 2">DSM 21292</strain>
    </source>
</reference>
<comment type="caution">
    <text evidence="1">The sequence shown here is derived from an EMBL/GenBank/DDBJ whole genome shotgun (WGS) entry which is preliminary data.</text>
</comment>
<keyword evidence="2" id="KW-1185">Reference proteome</keyword>
<dbReference type="EMBL" id="JAGIKV010000001">
    <property type="protein sequence ID" value="MBP2243850.1"/>
    <property type="molecule type" value="Genomic_DNA"/>
</dbReference>
<name>A0ABS4RLS6_PAEXY</name>
<accession>A0ABS4RLS6</accession>
<dbReference type="Proteomes" id="UP000810207">
    <property type="component" value="Unassembled WGS sequence"/>
</dbReference>
<organism evidence="1 2">
    <name type="scientific">Paenibacillus xylanexedens</name>
    <dbReference type="NCBI Taxonomy" id="528191"/>
    <lineage>
        <taxon>Bacteria</taxon>
        <taxon>Bacillati</taxon>
        <taxon>Bacillota</taxon>
        <taxon>Bacilli</taxon>
        <taxon>Bacillales</taxon>
        <taxon>Paenibacillaceae</taxon>
        <taxon>Paenibacillus</taxon>
    </lineage>
</organism>
<evidence type="ECO:0000313" key="1">
    <source>
        <dbReference type="EMBL" id="MBP2243850.1"/>
    </source>
</evidence>
<protein>
    <submittedName>
        <fullName evidence="1">Uncharacterized protein</fullName>
    </submittedName>
</protein>
<sequence>MDKRIVFDVTRETLLEVGVSPDLIVEKISEMDANEVKPVYIRAYLTLIVSSS</sequence>
<evidence type="ECO:0000313" key="2">
    <source>
        <dbReference type="Proteomes" id="UP000810207"/>
    </source>
</evidence>
<proteinExistence type="predicted"/>
<gene>
    <name evidence="1" type="ORF">J2Z28_000455</name>
</gene>